<dbReference type="OrthoDB" id="5501399at2"/>
<dbReference type="Proteomes" id="UP000268313">
    <property type="component" value="Unassembled WGS sequence"/>
</dbReference>
<protein>
    <submittedName>
        <fullName evidence="3">Uncharacterized protein</fullName>
    </submittedName>
</protein>
<dbReference type="PROSITE" id="PS51257">
    <property type="entry name" value="PROKAR_LIPOPROTEIN"/>
    <property type="match status" value="1"/>
</dbReference>
<proteinExistence type="predicted"/>
<feature type="region of interest" description="Disordered" evidence="1">
    <location>
        <begin position="48"/>
        <end position="69"/>
    </location>
</feature>
<dbReference type="AlphaFoldDB" id="A0A3A8JHX9"/>
<organism evidence="3 4">
    <name type="scientific">Corallococcus carmarthensis</name>
    <dbReference type="NCBI Taxonomy" id="2316728"/>
    <lineage>
        <taxon>Bacteria</taxon>
        <taxon>Pseudomonadati</taxon>
        <taxon>Myxococcota</taxon>
        <taxon>Myxococcia</taxon>
        <taxon>Myxococcales</taxon>
        <taxon>Cystobacterineae</taxon>
        <taxon>Myxococcaceae</taxon>
        <taxon>Corallococcus</taxon>
    </lineage>
</organism>
<comment type="caution">
    <text evidence="3">The sequence shown here is derived from an EMBL/GenBank/DDBJ whole genome shotgun (WGS) entry which is preliminary data.</text>
</comment>
<feature type="chain" id="PRO_5017352751" evidence="2">
    <location>
        <begin position="22"/>
        <end position="356"/>
    </location>
</feature>
<evidence type="ECO:0000256" key="2">
    <source>
        <dbReference type="SAM" id="SignalP"/>
    </source>
</evidence>
<keyword evidence="2" id="KW-0732">Signal</keyword>
<keyword evidence="4" id="KW-1185">Reference proteome</keyword>
<dbReference type="EMBL" id="RAWE01000294">
    <property type="protein sequence ID" value="RKG94935.1"/>
    <property type="molecule type" value="Genomic_DNA"/>
</dbReference>
<feature type="compositionally biased region" description="Low complexity" evidence="1">
    <location>
        <begin position="50"/>
        <end position="69"/>
    </location>
</feature>
<evidence type="ECO:0000256" key="1">
    <source>
        <dbReference type="SAM" id="MobiDB-lite"/>
    </source>
</evidence>
<name>A0A3A8JHX9_9BACT</name>
<feature type="signal peptide" evidence="2">
    <location>
        <begin position="1"/>
        <end position="21"/>
    </location>
</feature>
<gene>
    <name evidence="3" type="ORF">D7X32_40595</name>
</gene>
<evidence type="ECO:0000313" key="4">
    <source>
        <dbReference type="Proteomes" id="UP000268313"/>
    </source>
</evidence>
<accession>A0A3A8JHX9</accession>
<dbReference type="RefSeq" id="WP_120607879.1">
    <property type="nucleotide sequence ID" value="NZ_RAWE01000294.1"/>
</dbReference>
<sequence>MELRTKLGAAALLAAAAMATAAGCGGRDDDPTPTPDAGCTGVCSTDAGSDAGTNTDAGSDAGTGDAGPTANQIAATRKLSFGTKATLRNVVVSGVHYEKLSDQGNGSWRSYFWVTDPAAPKEGLFIHKFYTDTPDAYHPQIGDTVDIEGFFGTEPNYSPFTGRRHHLANQQTPAVPLAITPKTTDAGTANLPAANEVTAEELQASLAAAQNSAAYLGTRVHLAGPLTLTNPQPTQLQRLDNEDAGTLYYGFEVTGGILVYHDKTRSRTLSDGGTFEGCDFQKAALDGGAVTFPTGITGVWDTYTFAACTNGSSDITGCGNNDRDSGVPGTNLRYTYTIIPQGCEDLPGEVAGAAVP</sequence>
<evidence type="ECO:0000313" key="3">
    <source>
        <dbReference type="EMBL" id="RKG94935.1"/>
    </source>
</evidence>
<reference evidence="4" key="1">
    <citation type="submission" date="2018-09" db="EMBL/GenBank/DDBJ databases">
        <authorList>
            <person name="Livingstone P.G."/>
            <person name="Whitworth D.E."/>
        </authorList>
    </citation>
    <scope>NUCLEOTIDE SEQUENCE [LARGE SCALE GENOMIC DNA]</scope>
    <source>
        <strain evidence="4">CA043D</strain>
    </source>
</reference>